<organism evidence="2 3">
    <name type="scientific">Qipengyuania aquimaris</name>
    <dbReference type="NCBI Taxonomy" id="255984"/>
    <lineage>
        <taxon>Bacteria</taxon>
        <taxon>Pseudomonadati</taxon>
        <taxon>Pseudomonadota</taxon>
        <taxon>Alphaproteobacteria</taxon>
        <taxon>Sphingomonadales</taxon>
        <taxon>Erythrobacteraceae</taxon>
        <taxon>Qipengyuania</taxon>
    </lineage>
</organism>
<dbReference type="RefSeq" id="WP_222405227.1">
    <property type="nucleotide sequence ID" value="NZ_JAHVKP010000001.1"/>
</dbReference>
<dbReference type="InterPro" id="IPR009875">
    <property type="entry name" value="PilZ_domain"/>
</dbReference>
<evidence type="ECO:0000313" key="2">
    <source>
        <dbReference type="EMBL" id="MBY6218398.1"/>
    </source>
</evidence>
<protein>
    <submittedName>
        <fullName evidence="2">PilZ domain-containing protein</fullName>
    </submittedName>
</protein>
<reference evidence="2" key="1">
    <citation type="submission" date="2021-06" db="EMBL/GenBank/DDBJ databases">
        <title>50 bacteria genomes isolated from Dapeng, Shenzhen, China.</title>
        <authorList>
            <person name="Zheng W."/>
            <person name="Yu S."/>
            <person name="Huang Y."/>
        </authorList>
    </citation>
    <scope>NUCLEOTIDE SEQUENCE</scope>
    <source>
        <strain evidence="2">DP4N28-2</strain>
    </source>
</reference>
<evidence type="ECO:0000313" key="3">
    <source>
        <dbReference type="Proteomes" id="UP000824927"/>
    </source>
</evidence>
<name>A0A9Q3S1H0_9SPHN</name>
<comment type="caution">
    <text evidence="2">The sequence shown here is derived from an EMBL/GenBank/DDBJ whole genome shotgun (WGS) entry which is preliminary data.</text>
</comment>
<dbReference type="AlphaFoldDB" id="A0A9Q3S1H0"/>
<evidence type="ECO:0000259" key="1">
    <source>
        <dbReference type="Pfam" id="PF07238"/>
    </source>
</evidence>
<accession>A0A9Q3S1H0</accession>
<dbReference type="Pfam" id="PF07238">
    <property type="entry name" value="PilZ"/>
    <property type="match status" value="1"/>
</dbReference>
<dbReference type="EMBL" id="JAHVKP010000001">
    <property type="protein sequence ID" value="MBY6218398.1"/>
    <property type="molecule type" value="Genomic_DNA"/>
</dbReference>
<dbReference type="Proteomes" id="UP000824927">
    <property type="component" value="Unassembled WGS sequence"/>
</dbReference>
<gene>
    <name evidence="2" type="ORF">KUV31_08585</name>
</gene>
<sequence length="101" mass="11525">MDLRREKRYSISVMGRYRKGTGVRFDIAIRDLSEFGCQFADLVGRLRKGDEITLRIGDIGPIAARTKWVEKRQVGVEFDQPLHLSVLDHIIEHGGTNKAED</sequence>
<dbReference type="GO" id="GO:0035438">
    <property type="term" value="F:cyclic-di-GMP binding"/>
    <property type="evidence" value="ECO:0007669"/>
    <property type="project" value="InterPro"/>
</dbReference>
<feature type="domain" description="PilZ" evidence="1">
    <location>
        <begin position="3"/>
        <end position="91"/>
    </location>
</feature>
<proteinExistence type="predicted"/>
<dbReference type="SUPFAM" id="SSF141371">
    <property type="entry name" value="PilZ domain-like"/>
    <property type="match status" value="1"/>
</dbReference>